<dbReference type="Proteomes" id="UP000234275">
    <property type="component" value="Unassembled WGS sequence"/>
</dbReference>
<comment type="caution">
    <text evidence="1">The sequence shown here is derived from an EMBL/GenBank/DDBJ whole genome shotgun (WGS) entry which is preliminary data.</text>
</comment>
<organism evidence="1 2">
    <name type="scientific">Aspergillus steynii IBT 23096</name>
    <dbReference type="NCBI Taxonomy" id="1392250"/>
    <lineage>
        <taxon>Eukaryota</taxon>
        <taxon>Fungi</taxon>
        <taxon>Dikarya</taxon>
        <taxon>Ascomycota</taxon>
        <taxon>Pezizomycotina</taxon>
        <taxon>Eurotiomycetes</taxon>
        <taxon>Eurotiomycetidae</taxon>
        <taxon>Eurotiales</taxon>
        <taxon>Aspergillaceae</taxon>
        <taxon>Aspergillus</taxon>
        <taxon>Aspergillus subgen. Circumdati</taxon>
    </lineage>
</organism>
<proteinExistence type="predicted"/>
<sequence>MPHSLRPSRRYSIQVASGRWTLEPWNRSCPTTPNKPELLVPIPSHPTPSLLRALGNTLRSTLGSTRPSGSQENATIPIHRKIKHDPPASETSTCCHVVPGSSTMLISFRPLDLLPPIHLSSGVSTNPGTTPFFSLSQVPTQLNFFFFLSLRSFVFFLVRVSLLDSGDGTLRTVKKNCAVRATSVFQTSNL</sequence>
<dbReference type="EMBL" id="MSFO01000004">
    <property type="protein sequence ID" value="PLB49588.1"/>
    <property type="molecule type" value="Genomic_DNA"/>
</dbReference>
<protein>
    <submittedName>
        <fullName evidence="1">Uncharacterized protein</fullName>
    </submittedName>
</protein>
<evidence type="ECO:0000313" key="2">
    <source>
        <dbReference type="Proteomes" id="UP000234275"/>
    </source>
</evidence>
<dbReference type="VEuPathDB" id="FungiDB:P170DRAFT_189103"/>
<gene>
    <name evidence="1" type="ORF">P170DRAFT_189103</name>
</gene>
<keyword evidence="2" id="KW-1185">Reference proteome</keyword>
<dbReference type="AlphaFoldDB" id="A0A2I2G9P5"/>
<dbReference type="GeneID" id="36550396"/>
<reference evidence="1 2" key="1">
    <citation type="submission" date="2016-12" db="EMBL/GenBank/DDBJ databases">
        <title>The genomes of Aspergillus section Nigri reveals drivers in fungal speciation.</title>
        <authorList>
            <consortium name="DOE Joint Genome Institute"/>
            <person name="Vesth T.C."/>
            <person name="Nybo J."/>
            <person name="Theobald S."/>
            <person name="Brandl J."/>
            <person name="Frisvad J.C."/>
            <person name="Nielsen K.F."/>
            <person name="Lyhne E.K."/>
            <person name="Kogle M.E."/>
            <person name="Kuo A."/>
            <person name="Riley R."/>
            <person name="Clum A."/>
            <person name="Nolan M."/>
            <person name="Lipzen A."/>
            <person name="Salamov A."/>
            <person name="Henrissat B."/>
            <person name="Wiebenga A."/>
            <person name="De Vries R.P."/>
            <person name="Grigoriev I.V."/>
            <person name="Mortensen U.H."/>
            <person name="Andersen M.R."/>
            <person name="Baker S.E."/>
        </authorList>
    </citation>
    <scope>NUCLEOTIDE SEQUENCE [LARGE SCALE GENOMIC DNA]</scope>
    <source>
        <strain evidence="1 2">IBT 23096</strain>
    </source>
</reference>
<accession>A0A2I2G9P5</accession>
<dbReference type="RefSeq" id="XP_024704890.1">
    <property type="nucleotide sequence ID" value="XM_024842698.1"/>
</dbReference>
<evidence type="ECO:0000313" key="1">
    <source>
        <dbReference type="EMBL" id="PLB49588.1"/>
    </source>
</evidence>
<name>A0A2I2G9P5_9EURO</name>